<comment type="catalytic activity">
    <reaction evidence="12">
        <text>adenosine(2503) in 23S rRNA + 2 reduced [2Fe-2S]-[ferredoxin] + 2 S-adenosyl-L-methionine = 2-methyladenosine(2503) in 23S rRNA + 5'-deoxyadenosine + L-methionine + 2 oxidized [2Fe-2S]-[ferredoxin] + S-adenosyl-L-homocysteine</text>
        <dbReference type="Rhea" id="RHEA:42916"/>
        <dbReference type="Rhea" id="RHEA-COMP:10000"/>
        <dbReference type="Rhea" id="RHEA-COMP:10001"/>
        <dbReference type="Rhea" id="RHEA-COMP:10152"/>
        <dbReference type="Rhea" id="RHEA-COMP:10282"/>
        <dbReference type="ChEBI" id="CHEBI:17319"/>
        <dbReference type="ChEBI" id="CHEBI:33737"/>
        <dbReference type="ChEBI" id="CHEBI:33738"/>
        <dbReference type="ChEBI" id="CHEBI:57844"/>
        <dbReference type="ChEBI" id="CHEBI:57856"/>
        <dbReference type="ChEBI" id="CHEBI:59789"/>
        <dbReference type="ChEBI" id="CHEBI:74411"/>
        <dbReference type="ChEBI" id="CHEBI:74497"/>
        <dbReference type="EC" id="2.1.1.192"/>
    </reaction>
</comment>
<keyword evidence="5 12" id="KW-0489">Methyltransferase</keyword>
<dbReference type="Pfam" id="PF04055">
    <property type="entry name" value="Radical_SAM"/>
    <property type="match status" value="1"/>
</dbReference>
<evidence type="ECO:0000256" key="10">
    <source>
        <dbReference type="ARBA" id="ARBA00023004"/>
    </source>
</evidence>
<dbReference type="SFLD" id="SFLDF00275">
    <property type="entry name" value="adenosine_C2_methyltransferase"/>
    <property type="match status" value="1"/>
</dbReference>
<evidence type="ECO:0000259" key="14">
    <source>
        <dbReference type="PROSITE" id="PS51918"/>
    </source>
</evidence>
<keyword evidence="6 12" id="KW-0808">Transferase</keyword>
<comment type="cofactor">
    <cofactor evidence="12">
        <name>[4Fe-4S] cluster</name>
        <dbReference type="ChEBI" id="CHEBI:49883"/>
    </cofactor>
    <text evidence="12">Binds 1 [4Fe-4S] cluster. The cluster is coordinated with 3 cysteines and an exchangeable S-adenosyl-L-methionine.</text>
</comment>
<reference evidence="15" key="1">
    <citation type="journal article" date="2014" name="Int. J. Syst. Evol. Microbiol.">
        <title>Complete genome of a new Firmicutes species belonging to the dominant human colonic microbiota ('Ruminococcus bicirculans') reveals two chromosomes and a selective capacity to utilize plant glucans.</title>
        <authorList>
            <consortium name="NISC Comparative Sequencing Program"/>
            <person name="Wegmann U."/>
            <person name="Louis P."/>
            <person name="Goesmann A."/>
            <person name="Henrissat B."/>
            <person name="Duncan S.H."/>
            <person name="Flint H.J."/>
        </authorList>
    </citation>
    <scope>NUCLEOTIDE SEQUENCE</scope>
    <source>
        <strain evidence="15">NBRC 110608</strain>
    </source>
</reference>
<dbReference type="PANTHER" id="PTHR30544:SF5">
    <property type="entry name" value="RADICAL SAM CORE DOMAIN-CONTAINING PROTEIN"/>
    <property type="match status" value="1"/>
</dbReference>
<dbReference type="RefSeq" id="WP_289230990.1">
    <property type="nucleotide sequence ID" value="NZ_AP027735.1"/>
</dbReference>
<keyword evidence="11 12" id="KW-0411">Iron-sulfur</keyword>
<dbReference type="InterPro" id="IPR007197">
    <property type="entry name" value="rSAM"/>
</dbReference>
<dbReference type="PROSITE" id="PS51918">
    <property type="entry name" value="RADICAL_SAM"/>
    <property type="match status" value="1"/>
</dbReference>
<dbReference type="InterPro" id="IPR058240">
    <property type="entry name" value="rSAM_sf"/>
</dbReference>
<comment type="caution">
    <text evidence="12">Lacks conserved residue(s) required for the propagation of feature annotation.</text>
</comment>
<dbReference type="Gene3D" id="3.20.20.70">
    <property type="entry name" value="Aldolase class I"/>
    <property type="match status" value="1"/>
</dbReference>
<reference evidence="15" key="2">
    <citation type="submission" date="2023-02" db="EMBL/GenBank/DDBJ databases">
        <authorList>
            <person name="Sun Q."/>
            <person name="Mori K."/>
        </authorList>
    </citation>
    <scope>NUCLEOTIDE SEQUENCE</scope>
    <source>
        <strain evidence="15">NBRC 110608</strain>
    </source>
</reference>
<feature type="binding site" evidence="12">
    <location>
        <position position="142"/>
    </location>
    <ligand>
        <name>[4Fe-4S] cluster</name>
        <dbReference type="ChEBI" id="CHEBI:49883"/>
        <note>4Fe-4S-S-AdoMet</note>
    </ligand>
</feature>
<gene>
    <name evidence="12 15" type="primary">rlmN</name>
    <name evidence="15" type="ORF">GCM10025872_22910</name>
</gene>
<evidence type="ECO:0000256" key="5">
    <source>
        <dbReference type="ARBA" id="ARBA00022603"/>
    </source>
</evidence>
<dbReference type="InterPro" id="IPR004383">
    <property type="entry name" value="rRNA_lsu_MTrfase_RlmN/Cfr"/>
</dbReference>
<comment type="miscellaneous">
    <text evidence="12">Reaction proceeds by a ping-pong mechanism involving intermediate methylation of a conserved cysteine residue.</text>
</comment>
<comment type="catalytic activity">
    <reaction evidence="12">
        <text>adenosine(37) in tRNA + 2 reduced [2Fe-2S]-[ferredoxin] + 2 S-adenosyl-L-methionine = 2-methyladenosine(37) in tRNA + 5'-deoxyadenosine + L-methionine + 2 oxidized [2Fe-2S]-[ferredoxin] + S-adenosyl-L-homocysteine</text>
        <dbReference type="Rhea" id="RHEA:43332"/>
        <dbReference type="Rhea" id="RHEA-COMP:10000"/>
        <dbReference type="Rhea" id="RHEA-COMP:10001"/>
        <dbReference type="Rhea" id="RHEA-COMP:10162"/>
        <dbReference type="Rhea" id="RHEA-COMP:10485"/>
        <dbReference type="ChEBI" id="CHEBI:17319"/>
        <dbReference type="ChEBI" id="CHEBI:33737"/>
        <dbReference type="ChEBI" id="CHEBI:33738"/>
        <dbReference type="ChEBI" id="CHEBI:57844"/>
        <dbReference type="ChEBI" id="CHEBI:57856"/>
        <dbReference type="ChEBI" id="CHEBI:59789"/>
        <dbReference type="ChEBI" id="CHEBI:74411"/>
        <dbReference type="ChEBI" id="CHEBI:74497"/>
        <dbReference type="EC" id="2.1.1.192"/>
    </reaction>
</comment>
<evidence type="ECO:0000256" key="9">
    <source>
        <dbReference type="ARBA" id="ARBA00022723"/>
    </source>
</evidence>
<dbReference type="NCBIfam" id="TIGR00048">
    <property type="entry name" value="rRNA_mod_RlmN"/>
    <property type="match status" value="1"/>
</dbReference>
<dbReference type="SFLD" id="SFLDG01062">
    <property type="entry name" value="methyltransferase_(Class_A)"/>
    <property type="match status" value="1"/>
</dbReference>
<feature type="binding site" evidence="12">
    <location>
        <position position="336"/>
    </location>
    <ligand>
        <name>S-adenosyl-L-methionine</name>
        <dbReference type="ChEBI" id="CHEBI:59789"/>
    </ligand>
</feature>
<dbReference type="SFLD" id="SFLDS00029">
    <property type="entry name" value="Radical_SAM"/>
    <property type="match status" value="1"/>
</dbReference>
<feature type="binding site" evidence="12">
    <location>
        <position position="145"/>
    </location>
    <ligand>
        <name>[4Fe-4S] cluster</name>
        <dbReference type="ChEBI" id="CHEBI:49883"/>
        <note>4Fe-4S-S-AdoMet</note>
    </ligand>
</feature>
<evidence type="ECO:0000313" key="15">
    <source>
        <dbReference type="EMBL" id="BDZ58634.1"/>
    </source>
</evidence>
<dbReference type="PIRSF" id="PIRSF006004">
    <property type="entry name" value="CHP00048"/>
    <property type="match status" value="1"/>
</dbReference>
<keyword evidence="4 12" id="KW-0698">rRNA processing</keyword>
<feature type="active site" description="S-methylcysteine intermediate" evidence="12">
    <location>
        <position position="379"/>
    </location>
</feature>
<comment type="similarity">
    <text evidence="12">Belongs to the radical SAM superfamily. RlmN family.</text>
</comment>
<dbReference type="GO" id="GO:0008168">
    <property type="term" value="F:methyltransferase activity"/>
    <property type="evidence" value="ECO:0007669"/>
    <property type="project" value="UniProtKB-KW"/>
</dbReference>
<keyword evidence="8 12" id="KW-0819">tRNA processing</keyword>
<keyword evidence="10 12" id="KW-0408">Iron</keyword>
<proteinExistence type="inferred from homology"/>
<dbReference type="HAMAP" id="MF_01849">
    <property type="entry name" value="RNA_methyltr_RlmN"/>
    <property type="match status" value="1"/>
</dbReference>
<keyword evidence="7 12" id="KW-0949">S-adenosyl-L-methionine</keyword>
<feature type="binding site" evidence="12">
    <location>
        <position position="234"/>
    </location>
    <ligand>
        <name>S-adenosyl-L-methionine</name>
        <dbReference type="ChEBI" id="CHEBI:59789"/>
    </ligand>
</feature>
<dbReference type="InterPro" id="IPR027492">
    <property type="entry name" value="RNA_MTrfase_RlmN"/>
</dbReference>
<evidence type="ECO:0000256" key="11">
    <source>
        <dbReference type="ARBA" id="ARBA00023014"/>
    </source>
</evidence>
<keyword evidence="9 12" id="KW-0479">Metal-binding</keyword>
<dbReference type="InterPro" id="IPR048641">
    <property type="entry name" value="RlmN_N"/>
</dbReference>
<sequence>MTDLPTPTSRRPEPGQLTFTAPRRGKPPKHLADLDPAERKAAVEALGHKGFRAKQLSTHYFERLVDDPDQMTDLPKDARTELVEGLLPQLLTPVRELQADAGATIKQVFRLFDGALVESVLMRYPGRVTMCISSQAGCGMNCPFCATGQEGLTRNLTTAEIVEQVVAGARALRHGDLAGGDEADREAPLRVSNVVFMGMGEALANYRQAINAIRRLTDPTPDGLGMSARGITMSTVGLVPAIDKLAAEGIPVTLALSLHAPDDELRDELVPINTRWKVDEAIDAAYRYYRTTGRRVSIEYALIKDINDQGWRADLLGEKLSRRGKGWVHVNPIPLNPTPGSKWTASRPGVEQNFVERLRAHGIPTTIRDTRGSEIDGACGQLAAATA</sequence>
<dbReference type="GO" id="GO:0032259">
    <property type="term" value="P:methylation"/>
    <property type="evidence" value="ECO:0007669"/>
    <property type="project" value="UniProtKB-KW"/>
</dbReference>
<comment type="function">
    <text evidence="12">Specifically methylates position 2 of adenine 2503 in 23S rRNA and position 2 of adenine 37 in tRNAs.</text>
</comment>
<feature type="active site" description="Proton acceptor" evidence="12">
    <location>
        <position position="118"/>
    </location>
</feature>
<evidence type="ECO:0000256" key="1">
    <source>
        <dbReference type="ARBA" id="ARBA00004496"/>
    </source>
</evidence>
<evidence type="ECO:0000256" key="12">
    <source>
        <dbReference type="HAMAP-Rule" id="MF_01849"/>
    </source>
</evidence>
<dbReference type="Gene3D" id="1.10.150.530">
    <property type="match status" value="1"/>
</dbReference>
<feature type="binding site" evidence="12">
    <location>
        <begin position="200"/>
        <end position="201"/>
    </location>
    <ligand>
        <name>S-adenosyl-L-methionine</name>
        <dbReference type="ChEBI" id="CHEBI:59789"/>
    </ligand>
</feature>
<evidence type="ECO:0000256" key="8">
    <source>
        <dbReference type="ARBA" id="ARBA00022694"/>
    </source>
</evidence>
<evidence type="ECO:0000256" key="2">
    <source>
        <dbReference type="ARBA" id="ARBA00022485"/>
    </source>
</evidence>
<dbReference type="Pfam" id="PF21016">
    <property type="entry name" value="RlmN_N"/>
    <property type="match status" value="1"/>
</dbReference>
<keyword evidence="3 12" id="KW-0963">Cytoplasm</keyword>
<organism evidence="15">
    <name type="scientific">Barrientosiimonas endolithica</name>
    <dbReference type="NCBI Taxonomy" id="1535208"/>
    <lineage>
        <taxon>Bacteria</taxon>
        <taxon>Bacillati</taxon>
        <taxon>Actinomycetota</taxon>
        <taxon>Actinomycetes</taxon>
        <taxon>Micrococcales</taxon>
        <taxon>Dermacoccaceae</taxon>
        <taxon>Barrientosiimonas</taxon>
    </lineage>
</organism>
<evidence type="ECO:0000256" key="3">
    <source>
        <dbReference type="ARBA" id="ARBA00022490"/>
    </source>
</evidence>
<feature type="region of interest" description="Disordered" evidence="13">
    <location>
        <begin position="1"/>
        <end position="33"/>
    </location>
</feature>
<accession>A0ABN6YMD6</accession>
<evidence type="ECO:0000256" key="6">
    <source>
        <dbReference type="ARBA" id="ARBA00022679"/>
    </source>
</evidence>
<dbReference type="CDD" id="cd01335">
    <property type="entry name" value="Radical_SAM"/>
    <property type="match status" value="1"/>
</dbReference>
<dbReference type="InterPro" id="IPR040072">
    <property type="entry name" value="Methyltransferase_A"/>
</dbReference>
<dbReference type="EMBL" id="AP027735">
    <property type="protein sequence ID" value="BDZ58634.1"/>
    <property type="molecule type" value="Genomic_DNA"/>
</dbReference>
<keyword evidence="2 12" id="KW-0004">4Fe-4S</keyword>
<dbReference type="SUPFAM" id="SSF102114">
    <property type="entry name" value="Radical SAM enzymes"/>
    <property type="match status" value="1"/>
</dbReference>
<dbReference type="PANTHER" id="PTHR30544">
    <property type="entry name" value="23S RRNA METHYLTRANSFERASE"/>
    <property type="match status" value="1"/>
</dbReference>
<evidence type="ECO:0000256" key="4">
    <source>
        <dbReference type="ARBA" id="ARBA00022552"/>
    </source>
</evidence>
<dbReference type="InterPro" id="IPR013785">
    <property type="entry name" value="Aldolase_TIM"/>
</dbReference>
<feature type="domain" description="Radical SAM core" evidence="14">
    <location>
        <begin position="124"/>
        <end position="373"/>
    </location>
</feature>
<name>A0ABN6YMD6_9MICO</name>
<keyword evidence="12" id="KW-1015">Disulfide bond</keyword>
<protein>
    <recommendedName>
        <fullName evidence="12">Probable dual-specificity RNA methyltransferase RlmN</fullName>
        <ecNumber evidence="12">2.1.1.192</ecNumber>
    </recommendedName>
    <alternativeName>
        <fullName evidence="12">23S rRNA (adenine(2503)-C(2))-methyltransferase</fullName>
    </alternativeName>
    <alternativeName>
        <fullName evidence="12">23S rRNA m2A2503 methyltransferase</fullName>
    </alternativeName>
    <alternativeName>
        <fullName evidence="12">Ribosomal RNA large subunit methyltransferase N</fullName>
    </alternativeName>
    <alternativeName>
        <fullName evidence="12">tRNA (adenine(37)-C(2))-methyltransferase</fullName>
    </alternativeName>
    <alternativeName>
        <fullName evidence="12">tRNA m2A37 methyltransferase</fullName>
    </alternativeName>
</protein>
<feature type="binding site" evidence="12">
    <location>
        <position position="138"/>
    </location>
    <ligand>
        <name>[4Fe-4S] cluster</name>
        <dbReference type="ChEBI" id="CHEBI:49883"/>
        <note>4Fe-4S-S-AdoMet</note>
    </ligand>
</feature>
<feature type="binding site" evidence="12">
    <location>
        <begin position="257"/>
        <end position="259"/>
    </location>
    <ligand>
        <name>S-adenosyl-L-methionine</name>
        <dbReference type="ChEBI" id="CHEBI:59789"/>
    </ligand>
</feature>
<dbReference type="EC" id="2.1.1.192" evidence="12"/>
<comment type="subcellular location">
    <subcellularLocation>
        <location evidence="1 12">Cytoplasm</location>
    </subcellularLocation>
</comment>
<evidence type="ECO:0000256" key="7">
    <source>
        <dbReference type="ARBA" id="ARBA00022691"/>
    </source>
</evidence>
<evidence type="ECO:0000256" key="13">
    <source>
        <dbReference type="SAM" id="MobiDB-lite"/>
    </source>
</evidence>